<feature type="transmembrane region" description="Helical" evidence="6">
    <location>
        <begin position="253"/>
        <end position="273"/>
    </location>
</feature>
<dbReference type="InterPro" id="IPR037185">
    <property type="entry name" value="EmrE-like"/>
</dbReference>
<evidence type="ECO:0000256" key="4">
    <source>
        <dbReference type="ARBA" id="ARBA00022989"/>
    </source>
</evidence>
<keyword evidence="4 6" id="KW-1133">Transmembrane helix</keyword>
<dbReference type="InterPro" id="IPR050638">
    <property type="entry name" value="AA-Vitamin_Transporters"/>
</dbReference>
<dbReference type="PANTHER" id="PTHR32322">
    <property type="entry name" value="INNER MEMBRANE TRANSPORTER"/>
    <property type="match status" value="1"/>
</dbReference>
<gene>
    <name evidence="8" type="ORF">E5334_01600</name>
</gene>
<evidence type="ECO:0000256" key="6">
    <source>
        <dbReference type="SAM" id="Phobius"/>
    </source>
</evidence>
<dbReference type="Pfam" id="PF00892">
    <property type="entry name" value="EamA"/>
    <property type="match status" value="2"/>
</dbReference>
<feature type="transmembrane region" description="Helical" evidence="6">
    <location>
        <begin position="68"/>
        <end position="89"/>
    </location>
</feature>
<comment type="subcellular location">
    <subcellularLocation>
        <location evidence="1">Membrane</location>
        <topology evidence="1">Multi-pass membrane protein</topology>
    </subcellularLocation>
</comment>
<protein>
    <submittedName>
        <fullName evidence="8">EamA family transporter</fullName>
    </submittedName>
</protein>
<feature type="transmembrane region" description="Helical" evidence="6">
    <location>
        <begin position="109"/>
        <end position="128"/>
    </location>
</feature>
<feature type="transmembrane region" description="Helical" evidence="6">
    <location>
        <begin position="168"/>
        <end position="189"/>
    </location>
</feature>
<dbReference type="GO" id="GO:0016020">
    <property type="term" value="C:membrane"/>
    <property type="evidence" value="ECO:0007669"/>
    <property type="project" value="UniProtKB-SubCell"/>
</dbReference>
<evidence type="ECO:0000259" key="7">
    <source>
        <dbReference type="Pfam" id="PF00892"/>
    </source>
</evidence>
<dbReference type="RefSeq" id="WP_136011851.1">
    <property type="nucleotide sequence ID" value="NZ_SRYE01000001.1"/>
</dbReference>
<feature type="domain" description="EamA" evidence="7">
    <location>
        <begin position="42"/>
        <end position="180"/>
    </location>
</feature>
<dbReference type="InterPro" id="IPR000620">
    <property type="entry name" value="EamA_dom"/>
</dbReference>
<evidence type="ECO:0000256" key="5">
    <source>
        <dbReference type="ARBA" id="ARBA00023136"/>
    </source>
</evidence>
<name>A0A4S2F754_9ACTN</name>
<comment type="caution">
    <text evidence="8">The sequence shown here is derived from an EMBL/GenBank/DDBJ whole genome shotgun (WGS) entry which is preliminary data.</text>
</comment>
<evidence type="ECO:0000313" key="9">
    <source>
        <dbReference type="Proteomes" id="UP000310263"/>
    </source>
</evidence>
<comment type="similarity">
    <text evidence="2">Belongs to the EamA transporter family.</text>
</comment>
<dbReference type="AlphaFoldDB" id="A0A4S2F754"/>
<feature type="transmembrane region" description="Helical" evidence="6">
    <location>
        <begin position="220"/>
        <end position="241"/>
    </location>
</feature>
<feature type="transmembrane region" description="Helical" evidence="6">
    <location>
        <begin position="195"/>
        <end position="213"/>
    </location>
</feature>
<feature type="transmembrane region" description="Helical" evidence="6">
    <location>
        <begin position="39"/>
        <end position="56"/>
    </location>
</feature>
<reference evidence="8 9" key="1">
    <citation type="submission" date="2019-04" db="EMBL/GenBank/DDBJ databases">
        <title>Microbes associate with the intestines of laboratory mice.</title>
        <authorList>
            <person name="Navarre W."/>
            <person name="Wong E."/>
            <person name="Huang K."/>
            <person name="Tropini C."/>
            <person name="Ng K."/>
            <person name="Yu B."/>
        </authorList>
    </citation>
    <scope>NUCLEOTIDE SEQUENCE [LARGE SCALE GENOMIC DNA]</scope>
    <source>
        <strain evidence="8 9">NM07_P-09</strain>
    </source>
</reference>
<keyword evidence="3 6" id="KW-0812">Transmembrane</keyword>
<sequence length="327" mass="34312">MSQEPQSEEVQEEDGVTAKVVPGQQLQESGPGAAPAKKLTILGVACTLIGGILWGFSGTCSKILMDTWGIGSLWLVAVRQLFAGSALLIMGVWAHRDVLARLASSRRDMLQLVLAAFAGMMLNSAAYLNCVQITDSGTATVLQSLSIAMVLVYLCLRTRTAPSKREVVGLLLALLGVYLICTHGDLGALRISPSGLFWGFFCALGAALMSVVSRRLLVTYGSTAITGLMMLVVGTVLLFVVQPFSHMPALDAAGWGLLAFTVVFGTVAAYGLYFQGVKILGAYKAGLLGTIEPVTATVASVLLTGTSFVAPELAGFAAIILMVFLTS</sequence>
<feature type="transmembrane region" description="Helical" evidence="6">
    <location>
        <begin position="285"/>
        <end position="303"/>
    </location>
</feature>
<proteinExistence type="inferred from homology"/>
<dbReference type="Proteomes" id="UP000310263">
    <property type="component" value="Unassembled WGS sequence"/>
</dbReference>
<evidence type="ECO:0000313" key="8">
    <source>
        <dbReference type="EMBL" id="TGY63224.1"/>
    </source>
</evidence>
<evidence type="ECO:0000256" key="3">
    <source>
        <dbReference type="ARBA" id="ARBA00022692"/>
    </source>
</evidence>
<dbReference type="OrthoDB" id="9810818at2"/>
<dbReference type="PANTHER" id="PTHR32322:SF2">
    <property type="entry name" value="EAMA DOMAIN-CONTAINING PROTEIN"/>
    <property type="match status" value="1"/>
</dbReference>
<accession>A0A4S2F754</accession>
<organism evidence="8 9">
    <name type="scientific">Muricaecibacterium torontonense</name>
    <dbReference type="NCBI Taxonomy" id="3032871"/>
    <lineage>
        <taxon>Bacteria</taxon>
        <taxon>Bacillati</taxon>
        <taxon>Actinomycetota</taxon>
        <taxon>Coriobacteriia</taxon>
        <taxon>Coriobacteriales</taxon>
        <taxon>Atopobiaceae</taxon>
        <taxon>Muricaecibacterium</taxon>
    </lineage>
</organism>
<keyword evidence="9" id="KW-1185">Reference proteome</keyword>
<keyword evidence="5 6" id="KW-0472">Membrane</keyword>
<evidence type="ECO:0000256" key="2">
    <source>
        <dbReference type="ARBA" id="ARBA00007362"/>
    </source>
</evidence>
<dbReference type="SUPFAM" id="SSF103481">
    <property type="entry name" value="Multidrug resistance efflux transporter EmrE"/>
    <property type="match status" value="2"/>
</dbReference>
<dbReference type="EMBL" id="SRYE01000001">
    <property type="protein sequence ID" value="TGY63224.1"/>
    <property type="molecule type" value="Genomic_DNA"/>
</dbReference>
<feature type="domain" description="EamA" evidence="7">
    <location>
        <begin position="194"/>
        <end position="326"/>
    </location>
</feature>
<feature type="transmembrane region" description="Helical" evidence="6">
    <location>
        <begin position="309"/>
        <end position="326"/>
    </location>
</feature>
<evidence type="ECO:0000256" key="1">
    <source>
        <dbReference type="ARBA" id="ARBA00004141"/>
    </source>
</evidence>